<keyword evidence="1" id="KW-0645">Protease</keyword>
<dbReference type="InterPro" id="IPR023430">
    <property type="entry name" value="Pept_HybD-like_dom_sf"/>
</dbReference>
<dbReference type="EMBL" id="JBHUIM010000002">
    <property type="protein sequence ID" value="MFD2247903.1"/>
    <property type="molecule type" value="Genomic_DNA"/>
</dbReference>
<dbReference type="Gene3D" id="3.40.50.1450">
    <property type="entry name" value="HybD-like"/>
    <property type="match status" value="1"/>
</dbReference>
<protein>
    <submittedName>
        <fullName evidence="1">Hydrogenase maturation protease</fullName>
    </submittedName>
</protein>
<dbReference type="Proteomes" id="UP001597374">
    <property type="component" value="Unassembled WGS sequence"/>
</dbReference>
<dbReference type="GO" id="GO:0006508">
    <property type="term" value="P:proteolysis"/>
    <property type="evidence" value="ECO:0007669"/>
    <property type="project" value="UniProtKB-KW"/>
</dbReference>
<keyword evidence="1" id="KW-0378">Hydrolase</keyword>
<reference evidence="2" key="1">
    <citation type="journal article" date="2019" name="Int. J. Syst. Evol. Microbiol.">
        <title>The Global Catalogue of Microorganisms (GCM) 10K type strain sequencing project: providing services to taxonomists for standard genome sequencing and annotation.</title>
        <authorList>
            <consortium name="The Broad Institute Genomics Platform"/>
            <consortium name="The Broad Institute Genome Sequencing Center for Infectious Disease"/>
            <person name="Wu L."/>
            <person name="Ma J."/>
        </authorList>
    </citation>
    <scope>NUCLEOTIDE SEQUENCE [LARGE SCALE GENOMIC DNA]</scope>
    <source>
        <strain evidence="2">CGMCC 4.1782</strain>
    </source>
</reference>
<dbReference type="InterPro" id="IPR000671">
    <property type="entry name" value="Peptidase_A31"/>
</dbReference>
<sequence>MKKQEASKTLLIGIGNSGREDDGLGWAFVEQVEQSNFFDGDCQYRFQLNLEDAELISHYEQVIFVDAHQGELAAGFLFSNCEANAGTGFSTHQLLPESALYLCQQLYEKVPQAWVMAIQGHQWQLKEGLSQEAQNNLGNALAWFRTMTGKLSKTFA</sequence>
<dbReference type="GO" id="GO:0008233">
    <property type="term" value="F:peptidase activity"/>
    <property type="evidence" value="ECO:0007669"/>
    <property type="project" value="UniProtKB-KW"/>
</dbReference>
<name>A0ABW5D1I6_9BACT</name>
<proteinExistence type="predicted"/>
<dbReference type="CDD" id="cd06066">
    <property type="entry name" value="H2MP_NAD-link-bidir"/>
    <property type="match status" value="1"/>
</dbReference>
<dbReference type="RefSeq" id="WP_250431139.1">
    <property type="nucleotide sequence ID" value="NZ_JALPRR010000003.1"/>
</dbReference>
<dbReference type="NCBIfam" id="TIGR00072">
    <property type="entry name" value="hydrog_prot"/>
    <property type="match status" value="1"/>
</dbReference>
<organism evidence="1 2">
    <name type="scientific">Pontibacter ruber</name>
    <dbReference type="NCBI Taxonomy" id="1343895"/>
    <lineage>
        <taxon>Bacteria</taxon>
        <taxon>Pseudomonadati</taxon>
        <taxon>Bacteroidota</taxon>
        <taxon>Cytophagia</taxon>
        <taxon>Cytophagales</taxon>
        <taxon>Hymenobacteraceae</taxon>
        <taxon>Pontibacter</taxon>
    </lineage>
</organism>
<accession>A0ABW5D1I6</accession>
<gene>
    <name evidence="1" type="ORF">ACFSKP_16670</name>
</gene>
<keyword evidence="2" id="KW-1185">Reference proteome</keyword>
<comment type="caution">
    <text evidence="1">The sequence shown here is derived from an EMBL/GenBank/DDBJ whole genome shotgun (WGS) entry which is preliminary data.</text>
</comment>
<dbReference type="PANTHER" id="PTHR30302:SF5">
    <property type="entry name" value="SLR1876 PROTEIN"/>
    <property type="match status" value="1"/>
</dbReference>
<dbReference type="SUPFAM" id="SSF53163">
    <property type="entry name" value="HybD-like"/>
    <property type="match status" value="1"/>
</dbReference>
<evidence type="ECO:0000313" key="1">
    <source>
        <dbReference type="EMBL" id="MFD2247903.1"/>
    </source>
</evidence>
<evidence type="ECO:0000313" key="2">
    <source>
        <dbReference type="Proteomes" id="UP001597374"/>
    </source>
</evidence>
<dbReference type="PANTHER" id="PTHR30302">
    <property type="entry name" value="HYDROGENASE 1 MATURATION PROTEASE"/>
    <property type="match status" value="1"/>
</dbReference>